<organism evidence="20 21">
    <name type="scientific">Nostoc minutum NIES-26</name>
    <dbReference type="NCBI Taxonomy" id="1844469"/>
    <lineage>
        <taxon>Bacteria</taxon>
        <taxon>Bacillati</taxon>
        <taxon>Cyanobacteriota</taxon>
        <taxon>Cyanophyceae</taxon>
        <taxon>Nostocales</taxon>
        <taxon>Nostocaceae</taxon>
        <taxon>Nostoc</taxon>
    </lineage>
</organism>
<sequence>MKFWNQYLTTRVANSFLLLSLVTVGVVGGVAFFKAREALKQAAFNRLSVAATLKEEEIARWFEDQQRDFLLITQFPDIQSNINTIFSSKQRSDANYRASQKILSDYLKAVAKIKPSFKEVFILDRSNQIIVSTNKSREGDYEILANVTYFEKNEIGDSFAPIFYVSPLTSKPSVTLATPLRNKAGVRQGVILAHLNLNRIDSIVRERTGLGKSGETYLVGSLVTKNTFISKGQANTQDFTEGISSQGIDAAMSGVSGSGLYHNYANVPVIGVYHWLNDQDLALLVEMHQAEAFAPARQLAGSIVLVGLVSVGVLLLGVYWLTRQLKISREQLENYSHRLEVKAQEAEAANRAKSEFLANMSHELRTPLNSILGFTQIMIRDRSINPSQLEHLEIINRSGEHLLTLINDVLSMAKIEAGLTTLNENSFNLHSLLDSLEETFQLKAESKGLRLIFERSPELPQYLQTDESKLRQVLINLLGNAIKFTEEGGVTLRVRAKTANGETSNSQSPLPLIPRGGPEFPNPQSPPPTHLHFEIEDTGLGIAPDEVEKLFRPFVQTEAGRKSQQGTGLGLTISQQFVRLMGGHITVSSTLGQGTIFSFEIQISPAAVTEVQILQQKRRAIALEPNQPKYRILVVEDKWENRLLLVKMLGSLGFEVREAENGQEGINLWESWEPHLIWMDMRMPVMDGYEATKQIRGTLKGQAAVIIALTASAFDEERSVILSTGCNDFVRKPFREEVILNKMAKYLGVRYVYEQATIKQEQLGKNSHHQLLSLEGALARMPSAWIAQLHQAALCTDEKLIFSLLEQIPEESAYLAHTLTDWVNNFRIDKVIDLTQPENNG</sequence>
<evidence type="ECO:0000256" key="13">
    <source>
        <dbReference type="ARBA" id="ARBA00023012"/>
    </source>
</evidence>
<evidence type="ECO:0000256" key="14">
    <source>
        <dbReference type="ARBA" id="ARBA00023136"/>
    </source>
</evidence>
<evidence type="ECO:0000313" key="20">
    <source>
        <dbReference type="EMBL" id="RCJ19662.1"/>
    </source>
</evidence>
<evidence type="ECO:0000259" key="19">
    <source>
        <dbReference type="PROSITE" id="PS50110"/>
    </source>
</evidence>
<dbReference type="Gene3D" id="3.30.565.10">
    <property type="entry name" value="Histidine kinase-like ATPase, C-terminal domain"/>
    <property type="match status" value="1"/>
</dbReference>
<dbReference type="InterPro" id="IPR003661">
    <property type="entry name" value="HisK_dim/P_dom"/>
</dbReference>
<dbReference type="CDD" id="cd00082">
    <property type="entry name" value="HisKA"/>
    <property type="match status" value="1"/>
</dbReference>
<evidence type="ECO:0000256" key="6">
    <source>
        <dbReference type="ARBA" id="ARBA00022553"/>
    </source>
</evidence>
<evidence type="ECO:0000256" key="9">
    <source>
        <dbReference type="ARBA" id="ARBA00022741"/>
    </source>
</evidence>
<dbReference type="InterPro" id="IPR011006">
    <property type="entry name" value="CheY-like_superfamily"/>
</dbReference>
<evidence type="ECO:0000256" key="10">
    <source>
        <dbReference type="ARBA" id="ARBA00022777"/>
    </source>
</evidence>
<dbReference type="Proteomes" id="UP000252107">
    <property type="component" value="Unassembled WGS sequence"/>
</dbReference>
<dbReference type="CDD" id="cd17546">
    <property type="entry name" value="REC_hyHK_CKI1_RcsC-like"/>
    <property type="match status" value="1"/>
</dbReference>
<keyword evidence="9" id="KW-0547">Nucleotide-binding</keyword>
<keyword evidence="14 17" id="KW-0472">Membrane</keyword>
<name>A0A367Q938_9NOSO</name>
<dbReference type="FunFam" id="1.10.287.130:FF:000004">
    <property type="entry name" value="Ethylene receptor 1"/>
    <property type="match status" value="1"/>
</dbReference>
<dbReference type="SMART" id="SM00387">
    <property type="entry name" value="HATPase_c"/>
    <property type="match status" value="1"/>
</dbReference>
<dbReference type="PANTHER" id="PTHR45339:SF1">
    <property type="entry name" value="HYBRID SIGNAL TRANSDUCTION HISTIDINE KINASE J"/>
    <property type="match status" value="1"/>
</dbReference>
<evidence type="ECO:0000256" key="8">
    <source>
        <dbReference type="ARBA" id="ARBA00022692"/>
    </source>
</evidence>
<dbReference type="GO" id="GO:0005524">
    <property type="term" value="F:ATP binding"/>
    <property type="evidence" value="ECO:0007669"/>
    <property type="project" value="UniProtKB-KW"/>
</dbReference>
<dbReference type="CDD" id="cd18773">
    <property type="entry name" value="PDC1_HK_sensor"/>
    <property type="match status" value="1"/>
</dbReference>
<dbReference type="EC" id="2.7.13.3" evidence="4"/>
<keyword evidence="11" id="KW-0067">ATP-binding</keyword>
<evidence type="ECO:0000256" key="16">
    <source>
        <dbReference type="PROSITE-ProRule" id="PRU00169"/>
    </source>
</evidence>
<dbReference type="Pfam" id="PF02743">
    <property type="entry name" value="dCache_1"/>
    <property type="match status" value="1"/>
</dbReference>
<dbReference type="InterPro" id="IPR033479">
    <property type="entry name" value="dCache_1"/>
</dbReference>
<feature type="domain" description="Histidine kinase" evidence="18">
    <location>
        <begin position="359"/>
        <end position="605"/>
    </location>
</feature>
<protein>
    <recommendedName>
        <fullName evidence="15">Circadian input-output histidine kinase CikA</fullName>
        <ecNumber evidence="4">2.7.13.3</ecNumber>
    </recommendedName>
</protein>
<evidence type="ECO:0000256" key="4">
    <source>
        <dbReference type="ARBA" id="ARBA00012438"/>
    </source>
</evidence>
<dbReference type="InterPro" id="IPR003594">
    <property type="entry name" value="HATPase_dom"/>
</dbReference>
<dbReference type="GO" id="GO:0000155">
    <property type="term" value="F:phosphorelay sensor kinase activity"/>
    <property type="evidence" value="ECO:0007669"/>
    <property type="project" value="InterPro"/>
</dbReference>
<comment type="subcellular location">
    <subcellularLocation>
        <location evidence="2">Cell membrane</location>
        <topology evidence="2">Multi-pass membrane protein</topology>
    </subcellularLocation>
</comment>
<dbReference type="Pfam" id="PF02518">
    <property type="entry name" value="HATPase_c"/>
    <property type="match status" value="1"/>
</dbReference>
<dbReference type="InterPro" id="IPR036890">
    <property type="entry name" value="HATPase_C_sf"/>
</dbReference>
<evidence type="ECO:0000313" key="21">
    <source>
        <dbReference type="Proteomes" id="UP000252107"/>
    </source>
</evidence>
<evidence type="ECO:0000259" key="18">
    <source>
        <dbReference type="PROSITE" id="PS50109"/>
    </source>
</evidence>
<dbReference type="InterPro" id="IPR005467">
    <property type="entry name" value="His_kinase_dom"/>
</dbReference>
<feature type="transmembrane region" description="Helical" evidence="17">
    <location>
        <begin position="299"/>
        <end position="321"/>
    </location>
</feature>
<evidence type="ECO:0000256" key="5">
    <source>
        <dbReference type="ARBA" id="ARBA00022475"/>
    </source>
</evidence>
<accession>A0A367Q938</accession>
<keyword evidence="5" id="KW-1003">Cell membrane</keyword>
<dbReference type="AlphaFoldDB" id="A0A367Q938"/>
<reference evidence="20" key="1">
    <citation type="submission" date="2016-04" db="EMBL/GenBank/DDBJ databases">
        <authorList>
            <person name="Tabuchi Yagui T.R."/>
        </authorList>
    </citation>
    <scope>NUCLEOTIDE SEQUENCE [LARGE SCALE GENOMIC DNA]</scope>
    <source>
        <strain evidence="20">NIES-26</strain>
    </source>
</reference>
<dbReference type="InterPro" id="IPR001789">
    <property type="entry name" value="Sig_transdc_resp-reg_receiver"/>
</dbReference>
<dbReference type="Gene3D" id="3.30.450.20">
    <property type="entry name" value="PAS domain"/>
    <property type="match status" value="1"/>
</dbReference>
<dbReference type="Gene3D" id="1.10.287.130">
    <property type="match status" value="1"/>
</dbReference>
<keyword evidence="6 16" id="KW-0597">Phosphoprotein</keyword>
<dbReference type="Gene3D" id="3.40.50.2300">
    <property type="match status" value="1"/>
</dbReference>
<keyword evidence="10 20" id="KW-0418">Kinase</keyword>
<dbReference type="GO" id="GO:0005886">
    <property type="term" value="C:plasma membrane"/>
    <property type="evidence" value="ECO:0007669"/>
    <property type="project" value="UniProtKB-SubCell"/>
</dbReference>
<evidence type="ECO:0000256" key="11">
    <source>
        <dbReference type="ARBA" id="ARBA00022840"/>
    </source>
</evidence>
<keyword evidence="8 17" id="KW-0812">Transmembrane</keyword>
<evidence type="ECO:0000256" key="2">
    <source>
        <dbReference type="ARBA" id="ARBA00004651"/>
    </source>
</evidence>
<comment type="caution">
    <text evidence="20">The sequence shown here is derived from an EMBL/GenBank/DDBJ whole genome shotgun (WGS) entry which is preliminary data.</text>
</comment>
<dbReference type="EMBL" id="LXQD01000339">
    <property type="protein sequence ID" value="RCJ19662.1"/>
    <property type="molecule type" value="Genomic_DNA"/>
</dbReference>
<keyword evidence="12 17" id="KW-1133">Transmembrane helix</keyword>
<comment type="similarity">
    <text evidence="3">In the N-terminal section; belongs to the phytochrome family.</text>
</comment>
<proteinExistence type="inferred from homology"/>
<evidence type="ECO:0000256" key="7">
    <source>
        <dbReference type="ARBA" id="ARBA00022679"/>
    </source>
</evidence>
<dbReference type="Pfam" id="PF00512">
    <property type="entry name" value="HisKA"/>
    <property type="match status" value="1"/>
</dbReference>
<feature type="domain" description="Response regulatory" evidence="19">
    <location>
        <begin position="631"/>
        <end position="747"/>
    </location>
</feature>
<evidence type="ECO:0000256" key="17">
    <source>
        <dbReference type="SAM" id="Phobius"/>
    </source>
</evidence>
<dbReference type="PROSITE" id="PS50109">
    <property type="entry name" value="HIS_KIN"/>
    <property type="match status" value="1"/>
</dbReference>
<dbReference type="CDD" id="cd16922">
    <property type="entry name" value="HATPase_EvgS-ArcB-TorS-like"/>
    <property type="match status" value="1"/>
</dbReference>
<dbReference type="SUPFAM" id="SSF55874">
    <property type="entry name" value="ATPase domain of HSP90 chaperone/DNA topoisomerase II/histidine kinase"/>
    <property type="match status" value="1"/>
</dbReference>
<evidence type="ECO:0000256" key="3">
    <source>
        <dbReference type="ARBA" id="ARBA00006402"/>
    </source>
</evidence>
<keyword evidence="21" id="KW-1185">Reference proteome</keyword>
<dbReference type="SUPFAM" id="SSF47384">
    <property type="entry name" value="Homodimeric domain of signal transducing histidine kinase"/>
    <property type="match status" value="1"/>
</dbReference>
<dbReference type="InterPro" id="IPR004358">
    <property type="entry name" value="Sig_transdc_His_kin-like_C"/>
</dbReference>
<dbReference type="PANTHER" id="PTHR45339">
    <property type="entry name" value="HYBRID SIGNAL TRANSDUCTION HISTIDINE KINASE J"/>
    <property type="match status" value="1"/>
</dbReference>
<evidence type="ECO:0000256" key="12">
    <source>
        <dbReference type="ARBA" id="ARBA00022989"/>
    </source>
</evidence>
<comment type="catalytic activity">
    <reaction evidence="1">
        <text>ATP + protein L-histidine = ADP + protein N-phospho-L-histidine.</text>
        <dbReference type="EC" id="2.7.13.3"/>
    </reaction>
</comment>
<dbReference type="PROSITE" id="PS50110">
    <property type="entry name" value="RESPONSE_REGULATORY"/>
    <property type="match status" value="1"/>
</dbReference>
<feature type="modified residue" description="4-aspartylphosphate" evidence="16">
    <location>
        <position position="680"/>
    </location>
</feature>
<dbReference type="SMART" id="SM00448">
    <property type="entry name" value="REC"/>
    <property type="match status" value="1"/>
</dbReference>
<evidence type="ECO:0000256" key="15">
    <source>
        <dbReference type="ARBA" id="ARBA00074306"/>
    </source>
</evidence>
<keyword evidence="13" id="KW-0902">Two-component regulatory system</keyword>
<dbReference type="FunFam" id="3.30.565.10:FF:000010">
    <property type="entry name" value="Sensor histidine kinase RcsC"/>
    <property type="match status" value="1"/>
</dbReference>
<keyword evidence="7" id="KW-0808">Transferase</keyword>
<dbReference type="SMART" id="SM00388">
    <property type="entry name" value="HisKA"/>
    <property type="match status" value="1"/>
</dbReference>
<gene>
    <name evidence="20" type="ORF">A6770_05835</name>
</gene>
<dbReference type="InterPro" id="IPR036097">
    <property type="entry name" value="HisK_dim/P_sf"/>
</dbReference>
<dbReference type="PRINTS" id="PR00344">
    <property type="entry name" value="BCTRLSENSOR"/>
</dbReference>
<dbReference type="SUPFAM" id="SSF52172">
    <property type="entry name" value="CheY-like"/>
    <property type="match status" value="1"/>
</dbReference>
<evidence type="ECO:0000256" key="1">
    <source>
        <dbReference type="ARBA" id="ARBA00000085"/>
    </source>
</evidence>
<dbReference type="Pfam" id="PF00072">
    <property type="entry name" value="Response_reg"/>
    <property type="match status" value="1"/>
</dbReference>
<feature type="transmembrane region" description="Helical" evidence="17">
    <location>
        <begin position="12"/>
        <end position="33"/>
    </location>
</feature>